<evidence type="ECO:0000313" key="3">
    <source>
        <dbReference type="EMBL" id="BAR47058.1"/>
    </source>
</evidence>
<dbReference type="AlphaFoldDB" id="A0A1Y0Z8M5"/>
<name>A0A1Y0Z8M5_9HYPH</name>
<gene>
    <name evidence="3" type="ORF">Maq22A_c27760</name>
</gene>
<feature type="compositionally biased region" description="Basic residues" evidence="1">
    <location>
        <begin position="153"/>
        <end position="172"/>
    </location>
</feature>
<dbReference type="STRING" id="270351.Maq22A_c27760"/>
<reference evidence="4" key="2">
    <citation type="submission" date="2015-01" db="EMBL/GenBank/DDBJ databases">
        <title>Complete genome sequence of Methylobacterium aquaticum strain 22A.</title>
        <authorList>
            <person name="Tani A."/>
            <person name="Ogura Y."/>
            <person name="Hayashi T."/>
        </authorList>
    </citation>
    <scope>NUCLEOTIDE SEQUENCE [LARGE SCALE GENOMIC DNA]</scope>
    <source>
        <strain evidence="4">MA-22A</strain>
    </source>
</reference>
<feature type="region of interest" description="Disordered" evidence="1">
    <location>
        <begin position="47"/>
        <end position="348"/>
    </location>
</feature>
<feature type="transmembrane region" description="Helical" evidence="2">
    <location>
        <begin position="363"/>
        <end position="385"/>
    </location>
</feature>
<evidence type="ECO:0000313" key="4">
    <source>
        <dbReference type="Proteomes" id="UP000061432"/>
    </source>
</evidence>
<feature type="compositionally biased region" description="Basic residues" evidence="1">
    <location>
        <begin position="335"/>
        <end position="348"/>
    </location>
</feature>
<proteinExistence type="predicted"/>
<feature type="compositionally biased region" description="Low complexity" evidence="1">
    <location>
        <begin position="280"/>
        <end position="289"/>
    </location>
</feature>
<feature type="compositionally biased region" description="Gly residues" evidence="1">
    <location>
        <begin position="290"/>
        <end position="299"/>
    </location>
</feature>
<protein>
    <submittedName>
        <fullName evidence="3">Uncharacterized protein</fullName>
    </submittedName>
</protein>
<feature type="compositionally biased region" description="Basic residues" evidence="1">
    <location>
        <begin position="122"/>
        <end position="132"/>
    </location>
</feature>
<dbReference type="Proteomes" id="UP000061432">
    <property type="component" value="Chromosome"/>
</dbReference>
<dbReference type="EMBL" id="AP014704">
    <property type="protein sequence ID" value="BAR47058.1"/>
    <property type="molecule type" value="Genomic_DNA"/>
</dbReference>
<accession>A0A1Y0Z8M5</accession>
<feature type="compositionally biased region" description="Low complexity" evidence="1">
    <location>
        <begin position="257"/>
        <end position="270"/>
    </location>
</feature>
<evidence type="ECO:0000256" key="1">
    <source>
        <dbReference type="SAM" id="MobiDB-lite"/>
    </source>
</evidence>
<feature type="compositionally biased region" description="Basic residues" evidence="1">
    <location>
        <begin position="49"/>
        <end position="59"/>
    </location>
</feature>
<organism evidence="3 4">
    <name type="scientific">Methylobacterium aquaticum</name>
    <dbReference type="NCBI Taxonomy" id="270351"/>
    <lineage>
        <taxon>Bacteria</taxon>
        <taxon>Pseudomonadati</taxon>
        <taxon>Pseudomonadota</taxon>
        <taxon>Alphaproteobacteria</taxon>
        <taxon>Hyphomicrobiales</taxon>
        <taxon>Methylobacteriaceae</taxon>
        <taxon>Methylobacterium</taxon>
    </lineage>
</organism>
<reference evidence="3 4" key="1">
    <citation type="journal article" date="2015" name="Genome Announc.">
        <title>Complete Genome Sequence of Methylobacterium aquaticum Strain 22A, Isolated from Racomitrium japonicum Moss.</title>
        <authorList>
            <person name="Tani A."/>
            <person name="Ogura Y."/>
            <person name="Hayashi T."/>
            <person name="Kimbara K."/>
        </authorList>
    </citation>
    <scope>NUCLEOTIDE SEQUENCE [LARGE SCALE GENOMIC DNA]</scope>
    <source>
        <strain evidence="3 4">MA-22A</strain>
    </source>
</reference>
<feature type="compositionally biased region" description="Low complexity" evidence="1">
    <location>
        <begin position="317"/>
        <end position="329"/>
    </location>
</feature>
<dbReference type="KEGG" id="maqu:Maq22A_c27760"/>
<feature type="compositionally biased region" description="Basic residues" evidence="1">
    <location>
        <begin position="203"/>
        <end position="229"/>
    </location>
</feature>
<feature type="compositionally biased region" description="Basic residues" evidence="1">
    <location>
        <begin position="75"/>
        <end position="89"/>
    </location>
</feature>
<keyword evidence="2" id="KW-0812">Transmembrane</keyword>
<keyword evidence="2" id="KW-1133">Transmembrane helix</keyword>
<evidence type="ECO:0000256" key="2">
    <source>
        <dbReference type="SAM" id="Phobius"/>
    </source>
</evidence>
<keyword evidence="2" id="KW-0472">Membrane</keyword>
<sequence length="407" mass="44122">MYRPPRRPRRLPGGDPGGVAKLLRRLVAAAPGGAPRRLRALRLLPPLGRCRRRGGRPGRRGAPPAGAPGCGLCRPARRRARRPGARRDRRPPCDPPGPARRAPRGPGLGRRRAPSPGSLLPRRLRGPGRRLGRRDDDAGDGRALGRGAGPGLRPRHRHAAHQRRPRRRRGCPRRAPLPAGILAARRRNRPRRVPGPAGAEPRARRRGRAPARRGRPAVRAGRFRHRAASRRLPAGGAGRRPDLRRDRSRPRPRRPRSGQPSRPGSGSPQGATPCPRGADGLAAPCRPAGPAGGRLPGRGGDGDAQARLRPPGRRLPGRPASARRSASGLVEPRRAGRARPRPHRGAARAGALRRRGAVVNETLFALLDFGLVFGAVLGFGFWQLWVLRRDRRRSEAARRGDEPGREG</sequence>
<feature type="compositionally biased region" description="Basic residues" evidence="1">
    <location>
        <begin position="246"/>
        <end position="256"/>
    </location>
</feature>